<dbReference type="KEGG" id="cci:CC1G_02308"/>
<accession>A8N7Q1</accession>
<dbReference type="VEuPathDB" id="FungiDB:CC1G_02308"/>
<dbReference type="HOGENOM" id="CLU_1053804_0_0_1"/>
<dbReference type="RefSeq" id="XP_001830857.2">
    <property type="nucleotide sequence ID" value="XM_001830805.2"/>
</dbReference>
<reference evidence="1 2" key="1">
    <citation type="journal article" date="2010" name="Proc. Natl. Acad. Sci. U.S.A.">
        <title>Insights into evolution of multicellular fungi from the assembled chromosomes of the mushroom Coprinopsis cinerea (Coprinus cinereus).</title>
        <authorList>
            <person name="Stajich J.E."/>
            <person name="Wilke S.K."/>
            <person name="Ahren D."/>
            <person name="Au C.H."/>
            <person name="Birren B.W."/>
            <person name="Borodovsky M."/>
            <person name="Burns C."/>
            <person name="Canback B."/>
            <person name="Casselton L.A."/>
            <person name="Cheng C.K."/>
            <person name="Deng J."/>
            <person name="Dietrich F.S."/>
            <person name="Fargo D.C."/>
            <person name="Farman M.L."/>
            <person name="Gathman A.C."/>
            <person name="Goldberg J."/>
            <person name="Guigo R."/>
            <person name="Hoegger P.J."/>
            <person name="Hooker J.B."/>
            <person name="Huggins A."/>
            <person name="James T.Y."/>
            <person name="Kamada T."/>
            <person name="Kilaru S."/>
            <person name="Kodira C."/>
            <person name="Kues U."/>
            <person name="Kupfer D."/>
            <person name="Kwan H.S."/>
            <person name="Lomsadze A."/>
            <person name="Li W."/>
            <person name="Lilly W.W."/>
            <person name="Ma L.J."/>
            <person name="Mackey A.J."/>
            <person name="Manning G."/>
            <person name="Martin F."/>
            <person name="Muraguchi H."/>
            <person name="Natvig D.O."/>
            <person name="Palmerini H."/>
            <person name="Ramesh M.A."/>
            <person name="Rehmeyer C.J."/>
            <person name="Roe B.A."/>
            <person name="Shenoy N."/>
            <person name="Stanke M."/>
            <person name="Ter-Hovhannisyan V."/>
            <person name="Tunlid A."/>
            <person name="Velagapudi R."/>
            <person name="Vision T.J."/>
            <person name="Zeng Q."/>
            <person name="Zolan M.E."/>
            <person name="Pukkila P.J."/>
        </authorList>
    </citation>
    <scope>NUCLEOTIDE SEQUENCE [LARGE SCALE GENOMIC DNA]</scope>
    <source>
        <strain evidence="2">Okayama-7 / 130 / ATCC MYA-4618 / FGSC 9003</strain>
    </source>
</reference>
<sequence length="264" mass="29829">MATNTGQPDTPKVDPIANTEFLEKLTDRNNETRKAIIRCICRGIYAVSGLEDGLDSCIQELLQLCNGSRSTMSKMLQNKIFNGQSPLRFILLNLPDAFFAAPSFTTAPPAIESLIAILDPSPGSSAFDEIVERCLEKDANGLFQLVNDHRYFSESDGQKTSYSAIHVKGHPDELRFTVPNFPERILTEERIDLRFIAYNSLWSFIIFCHSDGTWRVMLQLLKEHPWVHDKGILRFSLHLTNLGQICNLSYSKPVVALLDIENIR</sequence>
<organism evidence="1 2">
    <name type="scientific">Coprinopsis cinerea (strain Okayama-7 / 130 / ATCC MYA-4618 / FGSC 9003)</name>
    <name type="common">Inky cap fungus</name>
    <name type="synonym">Hormographiella aspergillata</name>
    <dbReference type="NCBI Taxonomy" id="240176"/>
    <lineage>
        <taxon>Eukaryota</taxon>
        <taxon>Fungi</taxon>
        <taxon>Dikarya</taxon>
        <taxon>Basidiomycota</taxon>
        <taxon>Agaricomycotina</taxon>
        <taxon>Agaricomycetes</taxon>
        <taxon>Agaricomycetidae</taxon>
        <taxon>Agaricales</taxon>
        <taxon>Agaricineae</taxon>
        <taxon>Psathyrellaceae</taxon>
        <taxon>Coprinopsis</taxon>
    </lineage>
</organism>
<proteinExistence type="predicted"/>
<name>A8N7Q1_COPC7</name>
<comment type="caution">
    <text evidence="1">The sequence shown here is derived from an EMBL/GenBank/DDBJ whole genome shotgun (WGS) entry which is preliminary data.</text>
</comment>
<dbReference type="InParanoid" id="A8N7Q1"/>
<evidence type="ECO:0000313" key="2">
    <source>
        <dbReference type="Proteomes" id="UP000001861"/>
    </source>
</evidence>
<keyword evidence="2" id="KW-1185">Reference proteome</keyword>
<protein>
    <submittedName>
        <fullName evidence="1">Uncharacterized protein</fullName>
    </submittedName>
</protein>
<gene>
    <name evidence="1" type="ORF">CC1G_02308</name>
</gene>
<dbReference type="GeneID" id="6007306"/>
<dbReference type="Proteomes" id="UP000001861">
    <property type="component" value="Unassembled WGS sequence"/>
</dbReference>
<evidence type="ECO:0000313" key="1">
    <source>
        <dbReference type="EMBL" id="EAU90921.2"/>
    </source>
</evidence>
<dbReference type="AlphaFoldDB" id="A8N7Q1"/>
<dbReference type="EMBL" id="AACS02000003">
    <property type="protein sequence ID" value="EAU90921.2"/>
    <property type="molecule type" value="Genomic_DNA"/>
</dbReference>
<dbReference type="OrthoDB" id="2889147at2759"/>